<dbReference type="GO" id="GO:0022857">
    <property type="term" value="F:transmembrane transporter activity"/>
    <property type="evidence" value="ECO:0007669"/>
    <property type="project" value="InterPro"/>
</dbReference>
<evidence type="ECO:0000256" key="2">
    <source>
        <dbReference type="ARBA" id="ARBA00005811"/>
    </source>
</evidence>
<name>A0A1E5E4C1_9VIBR</name>
<keyword evidence="10" id="KW-1185">Reference proteome</keyword>
<evidence type="ECO:0000313" key="10">
    <source>
        <dbReference type="Proteomes" id="UP000094070"/>
    </source>
</evidence>
<sequence>MIRSNQHIQPHSITPDLTPLLDIIFIVMVFLLLTASVKLASLEVELPSNETSQSEAIDTQSITLNILKQAPHWAIDGKSYPDWNSFKEALLSQVAKPAQEDKPKKDIVIAADKSAEIQHMVKLFTFLQEQKISATQILMEDKLQ</sequence>
<evidence type="ECO:0000256" key="1">
    <source>
        <dbReference type="ARBA" id="ARBA00004162"/>
    </source>
</evidence>
<dbReference type="STRING" id="1188252.A1QC_06130"/>
<dbReference type="Proteomes" id="UP000094070">
    <property type="component" value="Unassembled WGS sequence"/>
</dbReference>
<evidence type="ECO:0000256" key="6">
    <source>
        <dbReference type="ARBA" id="ARBA00023136"/>
    </source>
</evidence>
<dbReference type="GO" id="GO:0015031">
    <property type="term" value="P:protein transport"/>
    <property type="evidence" value="ECO:0007669"/>
    <property type="project" value="UniProtKB-KW"/>
</dbReference>
<evidence type="ECO:0000256" key="3">
    <source>
        <dbReference type="ARBA" id="ARBA00022475"/>
    </source>
</evidence>
<keyword evidence="5 8" id="KW-1133">Transmembrane helix</keyword>
<dbReference type="OrthoDB" id="9793581at2"/>
<organism evidence="9 10">
    <name type="scientific">Vibrio rumoiensis 1S-45</name>
    <dbReference type="NCBI Taxonomy" id="1188252"/>
    <lineage>
        <taxon>Bacteria</taxon>
        <taxon>Pseudomonadati</taxon>
        <taxon>Pseudomonadota</taxon>
        <taxon>Gammaproteobacteria</taxon>
        <taxon>Vibrionales</taxon>
        <taxon>Vibrionaceae</taxon>
        <taxon>Vibrio</taxon>
    </lineage>
</organism>
<evidence type="ECO:0000256" key="8">
    <source>
        <dbReference type="SAM" id="Phobius"/>
    </source>
</evidence>
<dbReference type="AlphaFoldDB" id="A0A1E5E4C1"/>
<proteinExistence type="inferred from homology"/>
<dbReference type="PANTHER" id="PTHR30558:SF15">
    <property type="entry name" value="BIOPOLYMER TRANSPORT PROTEIN EXBD1"/>
    <property type="match status" value="1"/>
</dbReference>
<comment type="caution">
    <text evidence="9">The sequence shown here is derived from an EMBL/GenBank/DDBJ whole genome shotgun (WGS) entry which is preliminary data.</text>
</comment>
<dbReference type="EMBL" id="AJYK02000029">
    <property type="protein sequence ID" value="OEF27607.1"/>
    <property type="molecule type" value="Genomic_DNA"/>
</dbReference>
<gene>
    <name evidence="9" type="ORF">A1QC_06130</name>
</gene>
<keyword evidence="4 7" id="KW-0812">Transmembrane</keyword>
<reference evidence="9 10" key="1">
    <citation type="journal article" date="2012" name="Science">
        <title>Ecological populations of bacteria act as socially cohesive units of antibiotic production and resistance.</title>
        <authorList>
            <person name="Cordero O.X."/>
            <person name="Wildschutte H."/>
            <person name="Kirkup B."/>
            <person name="Proehl S."/>
            <person name="Ngo L."/>
            <person name="Hussain F."/>
            <person name="Le Roux F."/>
            <person name="Mincer T."/>
            <person name="Polz M.F."/>
        </authorList>
    </citation>
    <scope>NUCLEOTIDE SEQUENCE [LARGE SCALE GENOMIC DNA]</scope>
    <source>
        <strain evidence="9 10">1S-45</strain>
    </source>
</reference>
<keyword evidence="3" id="KW-1003">Cell membrane</keyword>
<evidence type="ECO:0000256" key="5">
    <source>
        <dbReference type="ARBA" id="ARBA00022989"/>
    </source>
</evidence>
<comment type="subcellular location">
    <subcellularLocation>
        <location evidence="1">Cell membrane</location>
        <topology evidence="1">Single-pass membrane protein</topology>
    </subcellularLocation>
    <subcellularLocation>
        <location evidence="7">Cell membrane</location>
        <topology evidence="7">Single-pass type II membrane protein</topology>
    </subcellularLocation>
</comment>
<evidence type="ECO:0000313" key="9">
    <source>
        <dbReference type="EMBL" id="OEF27607.1"/>
    </source>
</evidence>
<evidence type="ECO:0000256" key="4">
    <source>
        <dbReference type="ARBA" id="ARBA00022692"/>
    </source>
</evidence>
<keyword evidence="7" id="KW-0653">Protein transport</keyword>
<dbReference type="PANTHER" id="PTHR30558">
    <property type="entry name" value="EXBD MEMBRANE COMPONENT OF PMF-DRIVEN MACROMOLECULE IMPORT SYSTEM"/>
    <property type="match status" value="1"/>
</dbReference>
<dbReference type="RefSeq" id="WP_017023657.1">
    <property type="nucleotide sequence ID" value="NZ_AJYK02000029.1"/>
</dbReference>
<protein>
    <submittedName>
        <fullName evidence="9">Biopolymer transporter ExbD</fullName>
    </submittedName>
</protein>
<dbReference type="eggNOG" id="COG0848">
    <property type="taxonomic scope" value="Bacteria"/>
</dbReference>
<feature type="transmembrane region" description="Helical" evidence="8">
    <location>
        <begin position="20"/>
        <end position="40"/>
    </location>
</feature>
<dbReference type="Pfam" id="PF02472">
    <property type="entry name" value="ExbD"/>
    <property type="match status" value="1"/>
</dbReference>
<comment type="similarity">
    <text evidence="2 7">Belongs to the ExbD/TolR family.</text>
</comment>
<dbReference type="GO" id="GO:0005886">
    <property type="term" value="C:plasma membrane"/>
    <property type="evidence" value="ECO:0007669"/>
    <property type="project" value="UniProtKB-SubCell"/>
</dbReference>
<accession>A0A1E5E4C1</accession>
<keyword evidence="7" id="KW-0813">Transport</keyword>
<evidence type="ECO:0000256" key="7">
    <source>
        <dbReference type="RuleBase" id="RU003879"/>
    </source>
</evidence>
<dbReference type="InterPro" id="IPR003400">
    <property type="entry name" value="ExbD"/>
</dbReference>
<keyword evidence="6 8" id="KW-0472">Membrane</keyword>